<protein>
    <submittedName>
        <fullName evidence="1">Uncharacterized protein</fullName>
    </submittedName>
</protein>
<organism evidence="1">
    <name type="scientific">Lygus hesperus</name>
    <name type="common">Western plant bug</name>
    <dbReference type="NCBI Taxonomy" id="30085"/>
    <lineage>
        <taxon>Eukaryota</taxon>
        <taxon>Metazoa</taxon>
        <taxon>Ecdysozoa</taxon>
        <taxon>Arthropoda</taxon>
        <taxon>Hexapoda</taxon>
        <taxon>Insecta</taxon>
        <taxon>Pterygota</taxon>
        <taxon>Neoptera</taxon>
        <taxon>Paraneoptera</taxon>
        <taxon>Hemiptera</taxon>
        <taxon>Heteroptera</taxon>
        <taxon>Panheteroptera</taxon>
        <taxon>Cimicomorpha</taxon>
        <taxon>Miridae</taxon>
        <taxon>Mirini</taxon>
        <taxon>Lygus</taxon>
    </lineage>
</organism>
<reference evidence="1" key="1">
    <citation type="submission" date="2014-09" db="EMBL/GenBank/DDBJ databases">
        <authorList>
            <person name="Magalhaes I.L.F."/>
            <person name="Oliveira U."/>
            <person name="Santos F.R."/>
            <person name="Vidigal T.H.D.A."/>
            <person name="Brescovit A.D."/>
            <person name="Santos A.J."/>
        </authorList>
    </citation>
    <scope>NUCLEOTIDE SEQUENCE</scope>
</reference>
<name>A0A0K8S7Y0_LYGHE</name>
<dbReference type="AlphaFoldDB" id="A0A0K8S7Y0"/>
<proteinExistence type="predicted"/>
<dbReference type="EMBL" id="GBRD01016434">
    <property type="protein sequence ID" value="JAG49392.1"/>
    <property type="molecule type" value="Transcribed_RNA"/>
</dbReference>
<accession>A0A0K8S7Y0</accession>
<evidence type="ECO:0000313" key="1">
    <source>
        <dbReference type="EMBL" id="JAG49392.1"/>
    </source>
</evidence>
<sequence>MDLASLHGVDWTWDCEDSEFRAKWIRLREKIWCEERDALVRRAEHAVLHPYYRGVLRRSSEPGAPQSYLSHVDQSKMKQCLKAPKGLMYLNDKPWRREEARRCALCNTEEWEDIAHFLASRPVLQEFRWRWFAKAHFTEDEFYISLQSRTLSDWVGISRRCGYTGGRS</sequence>